<evidence type="ECO:0000313" key="10">
    <source>
        <dbReference type="EMBL" id="GME74953.1"/>
    </source>
</evidence>
<accession>A0A9W6WIK9</accession>
<dbReference type="Pfam" id="PF04082">
    <property type="entry name" value="Fungal_trans"/>
    <property type="match status" value="1"/>
</dbReference>
<feature type="domain" description="Zn(2)-C6 fungal-type" evidence="9">
    <location>
        <begin position="3"/>
        <end position="33"/>
    </location>
</feature>
<keyword evidence="8" id="KW-0472">Membrane</keyword>
<protein>
    <submittedName>
        <fullName evidence="10">Unnamed protein product</fullName>
    </submittedName>
</protein>
<evidence type="ECO:0000313" key="11">
    <source>
        <dbReference type="Proteomes" id="UP001165120"/>
    </source>
</evidence>
<dbReference type="SUPFAM" id="SSF57701">
    <property type="entry name" value="Zn2/Cys6 DNA-binding domain"/>
    <property type="match status" value="1"/>
</dbReference>
<evidence type="ECO:0000256" key="8">
    <source>
        <dbReference type="SAM" id="Phobius"/>
    </source>
</evidence>
<dbReference type="Pfam" id="PF00172">
    <property type="entry name" value="Zn_clus"/>
    <property type="match status" value="1"/>
</dbReference>
<name>A0A9W6WIK9_CANBO</name>
<keyword evidence="4" id="KW-0805">Transcription regulation</keyword>
<proteinExistence type="predicted"/>
<organism evidence="10 11">
    <name type="scientific">Candida boidinii</name>
    <name type="common">Yeast</name>
    <dbReference type="NCBI Taxonomy" id="5477"/>
    <lineage>
        <taxon>Eukaryota</taxon>
        <taxon>Fungi</taxon>
        <taxon>Dikarya</taxon>
        <taxon>Ascomycota</taxon>
        <taxon>Saccharomycotina</taxon>
        <taxon>Pichiomycetes</taxon>
        <taxon>Pichiales</taxon>
        <taxon>Pichiaceae</taxon>
        <taxon>Ogataea</taxon>
        <taxon>Ogataea/Candida clade</taxon>
    </lineage>
</organism>
<dbReference type="EMBL" id="BSXN01001909">
    <property type="protein sequence ID" value="GME74953.1"/>
    <property type="molecule type" value="Genomic_DNA"/>
</dbReference>
<dbReference type="InterPro" id="IPR036864">
    <property type="entry name" value="Zn2-C6_fun-type_DNA-bd_sf"/>
</dbReference>
<dbReference type="PANTHER" id="PTHR47782:SF12">
    <property type="entry name" value="ZN(II)2CYS6 TRANSCRIPTION FACTOR (EUROFUNG)"/>
    <property type="match status" value="1"/>
</dbReference>
<dbReference type="GO" id="GO:0006351">
    <property type="term" value="P:DNA-templated transcription"/>
    <property type="evidence" value="ECO:0007669"/>
    <property type="project" value="InterPro"/>
</dbReference>
<evidence type="ECO:0000256" key="5">
    <source>
        <dbReference type="ARBA" id="ARBA00023125"/>
    </source>
</evidence>
<dbReference type="InterPro" id="IPR001138">
    <property type="entry name" value="Zn2Cys6_DnaBD"/>
</dbReference>
<evidence type="ECO:0000256" key="6">
    <source>
        <dbReference type="ARBA" id="ARBA00023163"/>
    </source>
</evidence>
<keyword evidence="5" id="KW-0238">DNA-binding</keyword>
<evidence type="ECO:0000256" key="3">
    <source>
        <dbReference type="ARBA" id="ARBA00022833"/>
    </source>
</evidence>
<reference evidence="10" key="1">
    <citation type="submission" date="2023-04" db="EMBL/GenBank/DDBJ databases">
        <title>Candida boidinii NBRC 10035.</title>
        <authorList>
            <person name="Ichikawa N."/>
            <person name="Sato H."/>
            <person name="Tonouchi N."/>
        </authorList>
    </citation>
    <scope>NUCLEOTIDE SEQUENCE</scope>
    <source>
        <strain evidence="10">NBRC 10035</strain>
    </source>
</reference>
<feature type="transmembrane region" description="Helical" evidence="8">
    <location>
        <begin position="514"/>
        <end position="536"/>
    </location>
</feature>
<dbReference type="AlphaFoldDB" id="A0A9W6WIK9"/>
<dbReference type="CDD" id="cd00067">
    <property type="entry name" value="GAL4"/>
    <property type="match status" value="1"/>
</dbReference>
<dbReference type="PROSITE" id="PS00463">
    <property type="entry name" value="ZN2_CY6_FUNGAL_1"/>
    <property type="match status" value="1"/>
</dbReference>
<keyword evidence="8" id="KW-1133">Transmembrane helix</keyword>
<dbReference type="Gene3D" id="4.10.240.10">
    <property type="entry name" value="Zn(2)-C6 fungal-type DNA-binding domain"/>
    <property type="match status" value="1"/>
</dbReference>
<keyword evidence="7" id="KW-0539">Nucleus</keyword>
<dbReference type="PROSITE" id="PS50048">
    <property type="entry name" value="ZN2_CY6_FUNGAL_2"/>
    <property type="match status" value="1"/>
</dbReference>
<dbReference type="GO" id="GO:0043565">
    <property type="term" value="F:sequence-specific DNA binding"/>
    <property type="evidence" value="ECO:0007669"/>
    <property type="project" value="TreeGrafter"/>
</dbReference>
<comment type="caution">
    <text evidence="10">The sequence shown here is derived from an EMBL/GenBank/DDBJ whole genome shotgun (WGS) entry which is preliminary data.</text>
</comment>
<gene>
    <name evidence="10" type="ORF">Cboi02_000458900</name>
</gene>
<evidence type="ECO:0000259" key="9">
    <source>
        <dbReference type="PROSITE" id="PS50048"/>
    </source>
</evidence>
<keyword evidence="11" id="KW-1185">Reference proteome</keyword>
<dbReference type="GO" id="GO:0005634">
    <property type="term" value="C:nucleus"/>
    <property type="evidence" value="ECO:0007669"/>
    <property type="project" value="UniProtKB-SubCell"/>
</dbReference>
<dbReference type="SMART" id="SM00906">
    <property type="entry name" value="Fungal_trans"/>
    <property type="match status" value="1"/>
</dbReference>
<evidence type="ECO:0000256" key="7">
    <source>
        <dbReference type="ARBA" id="ARBA00023242"/>
    </source>
</evidence>
<dbReference type="Proteomes" id="UP001165120">
    <property type="component" value="Unassembled WGS sequence"/>
</dbReference>
<dbReference type="CDD" id="cd12148">
    <property type="entry name" value="fungal_TF_MHR"/>
    <property type="match status" value="1"/>
</dbReference>
<evidence type="ECO:0000256" key="1">
    <source>
        <dbReference type="ARBA" id="ARBA00004123"/>
    </source>
</evidence>
<dbReference type="GO" id="GO:0000981">
    <property type="term" value="F:DNA-binding transcription factor activity, RNA polymerase II-specific"/>
    <property type="evidence" value="ECO:0007669"/>
    <property type="project" value="InterPro"/>
</dbReference>
<keyword evidence="3" id="KW-0862">Zinc</keyword>
<dbReference type="GO" id="GO:0045944">
    <property type="term" value="P:positive regulation of transcription by RNA polymerase II"/>
    <property type="evidence" value="ECO:0007669"/>
    <property type="project" value="TreeGrafter"/>
</dbReference>
<evidence type="ECO:0000256" key="4">
    <source>
        <dbReference type="ARBA" id="ARBA00023015"/>
    </source>
</evidence>
<dbReference type="SMART" id="SM00066">
    <property type="entry name" value="GAL4"/>
    <property type="match status" value="1"/>
</dbReference>
<dbReference type="GO" id="GO:0008270">
    <property type="term" value="F:zinc ion binding"/>
    <property type="evidence" value="ECO:0007669"/>
    <property type="project" value="InterPro"/>
</dbReference>
<dbReference type="PANTHER" id="PTHR47782">
    <property type="entry name" value="ZN(II)2CYS6 TRANSCRIPTION FACTOR (EUROFUNG)-RELATED"/>
    <property type="match status" value="1"/>
</dbReference>
<keyword evidence="6" id="KW-0804">Transcription</keyword>
<comment type="subcellular location">
    <subcellularLocation>
        <location evidence="1">Nucleus</location>
    </subcellularLocation>
</comment>
<evidence type="ECO:0000256" key="2">
    <source>
        <dbReference type="ARBA" id="ARBA00022723"/>
    </source>
</evidence>
<dbReference type="InterPro" id="IPR007219">
    <property type="entry name" value="XnlR_reg_dom"/>
</dbReference>
<keyword evidence="8" id="KW-0812">Transmembrane</keyword>
<sequence length="701" mass="79752">MAACAACKLKRKKCDGIYPACSGCIKRGTECTIVDATTGREIPRNYIETLEKNIKNLQEQTDRFLDIEKKYSKLLKAVNVYQNDSHTEKKNNNIKDGVVHQEFHKQEPQENIKPIDTRNETPAAEKAKDLASDIGFLTLNATSESGFLGPSSACSIAKAISLAIGGRSGFSGATTTSSVNESYIKETMEMPFKKPTMRSGEIYLTAYKNFVHLQYPFLNWDSILSKFEDVIMRDSKDQESLFFIYMIFAIGCLLLEDSTPHTSSIYTLTFYKKAFENIGQIVEASNLTTVQAYLLIAVFSQKIPDGPSIWQTTGLAIRIAVALGLHREPYKSRRRQSSESLKAIQDLKARVFWSAYGMERINGLVLGRPFSIADIDIDAPYPDDTEENAVAIHVIRLRRIQSNICTFVYKPHKFSDNVEEIDATRVQILLELKDWMSTFPAKVNPTSTYDTNNWSIVSYHNCVLLLLRPVVLAIAKLKEKSSTRLLEWFKVFTQSASSICLNYKLLHSKGKLSYTWMTIHCCFVSGMSFMYCLWLDKSLKLLQWRSKSHIYDTISACSMILYVLAEKWPRAKVFRDTFDRMSKTVLNSENGNGEIQENRKVFTDILTHGLFQGNFGIDQYLGHTYQLNVNSFYNSLDEENFPAERSNSQANNNSMNGNEASTELYENLMNQENDPLLDFLNTSGDPLLKDIFYEIEDNFSF</sequence>
<dbReference type="InterPro" id="IPR052202">
    <property type="entry name" value="Yeast_MetPath_Reg"/>
</dbReference>
<keyword evidence="2" id="KW-0479">Metal-binding</keyword>